<keyword evidence="2" id="KW-0548">Nucleotidyltransferase</keyword>
<dbReference type="EMBL" id="JAGEPF010000023">
    <property type="protein sequence ID" value="MBO2462634.1"/>
    <property type="molecule type" value="Genomic_DNA"/>
</dbReference>
<dbReference type="Proteomes" id="UP000680206">
    <property type="component" value="Unassembled WGS sequence"/>
</dbReference>
<evidence type="ECO:0000259" key="1">
    <source>
        <dbReference type="Pfam" id="PF00483"/>
    </source>
</evidence>
<dbReference type="GO" id="GO:0008879">
    <property type="term" value="F:glucose-1-phosphate thymidylyltransferase activity"/>
    <property type="evidence" value="ECO:0007669"/>
    <property type="project" value="UniProtKB-EC"/>
</dbReference>
<feature type="domain" description="Nucleotidyl transferase" evidence="1">
    <location>
        <begin position="2"/>
        <end position="236"/>
    </location>
</feature>
<dbReference type="InterPro" id="IPR005908">
    <property type="entry name" value="G1P_thy_trans_l"/>
</dbReference>
<protein>
    <submittedName>
        <fullName evidence="2">Glucose-1-phosphate thymidylyltransferase</fullName>
        <ecNumber evidence="2">2.7.7.24</ecNumber>
    </submittedName>
</protein>
<name>A0ABS3S0U7_9ACTN</name>
<comment type="caution">
    <text evidence="2">The sequence shown here is derived from an EMBL/GenBank/DDBJ whole genome shotgun (WGS) entry which is preliminary data.</text>
</comment>
<dbReference type="Gene3D" id="3.90.550.10">
    <property type="entry name" value="Spore Coat Polysaccharide Biosynthesis Protein SpsA, Chain A"/>
    <property type="match status" value="1"/>
</dbReference>
<dbReference type="InterPro" id="IPR029044">
    <property type="entry name" value="Nucleotide-diphossugar_trans"/>
</dbReference>
<accession>A0ABS3S0U7</accession>
<dbReference type="SUPFAM" id="SSF53448">
    <property type="entry name" value="Nucleotide-diphospho-sugar transferases"/>
    <property type="match status" value="1"/>
</dbReference>
<reference evidence="2 3" key="1">
    <citation type="submission" date="2021-03" db="EMBL/GenBank/DDBJ databases">
        <title>Actinomadura violae sp. nov., isolated from lichen in Thailand.</title>
        <authorList>
            <person name="Kanchanasin P."/>
            <person name="Saeng-In P."/>
            <person name="Phongsopitanun W."/>
            <person name="Yuki M."/>
            <person name="Kudo T."/>
            <person name="Ohkuma M."/>
            <person name="Tanasupawat S."/>
        </authorList>
    </citation>
    <scope>NUCLEOTIDE SEQUENCE [LARGE SCALE GENOMIC DNA]</scope>
    <source>
        <strain evidence="2 3">LCR2-06</strain>
    </source>
</reference>
<dbReference type="NCBIfam" id="TIGR01208">
    <property type="entry name" value="rmlA_long"/>
    <property type="match status" value="1"/>
</dbReference>
<gene>
    <name evidence="2" type="ORF">J4709_34205</name>
</gene>
<proteinExistence type="predicted"/>
<sequence>MKALVLAGGVGTRLRPLTHSRPKQLIPVAGKSVIHYGLESIRNAGISDVGIVVGERGDEFRERFGDGRDLGIRITYVDQERPDGLAHCVLIAQEFLGADDFLMYLGDNIVLEGIGPLVDEFEANRPDAMLLLGKVDDPSEYGVAVVGDARNVESLVEKPETFVGDLAVVGAYVFSPAIHDAVRAIRPSGRGELEITEAIQWLVDTGRRVVGYECPGYWKDAGRLADLLACNRALLDRLSTDIAGTVDADSTIHGPVVVARGAVVSRCELVGPVLVESGAVVRDSTLGPHTAVGPNCRVADAEIADSILLDEATVQGVGGLTGSIVGQAASVRRGTEGPLLILGDSSEVVLGP</sequence>
<dbReference type="Pfam" id="PF00483">
    <property type="entry name" value="NTP_transferase"/>
    <property type="match status" value="1"/>
</dbReference>
<organism evidence="2 3">
    <name type="scientific">Actinomadura violacea</name>
    <dbReference type="NCBI Taxonomy" id="2819934"/>
    <lineage>
        <taxon>Bacteria</taxon>
        <taxon>Bacillati</taxon>
        <taxon>Actinomycetota</taxon>
        <taxon>Actinomycetes</taxon>
        <taxon>Streptosporangiales</taxon>
        <taxon>Thermomonosporaceae</taxon>
        <taxon>Actinomadura</taxon>
    </lineage>
</organism>
<keyword evidence="2" id="KW-0808">Transferase</keyword>
<evidence type="ECO:0000313" key="2">
    <source>
        <dbReference type="EMBL" id="MBO2462634.1"/>
    </source>
</evidence>
<dbReference type="EC" id="2.7.7.24" evidence="2"/>
<dbReference type="InterPro" id="IPR005835">
    <property type="entry name" value="NTP_transferase_dom"/>
</dbReference>
<dbReference type="Gene3D" id="2.160.10.10">
    <property type="entry name" value="Hexapeptide repeat proteins"/>
    <property type="match status" value="1"/>
</dbReference>
<evidence type="ECO:0000313" key="3">
    <source>
        <dbReference type="Proteomes" id="UP000680206"/>
    </source>
</evidence>
<dbReference type="CDD" id="cd04189">
    <property type="entry name" value="G1P_TT_long"/>
    <property type="match status" value="1"/>
</dbReference>
<keyword evidence="3" id="KW-1185">Reference proteome</keyword>
<dbReference type="PANTHER" id="PTHR42883:SF2">
    <property type="entry name" value="THYMIDYLYLTRANSFERASE"/>
    <property type="match status" value="1"/>
</dbReference>
<dbReference type="PANTHER" id="PTHR42883">
    <property type="entry name" value="GLUCOSE-1-PHOSPHATE THYMIDYLTRANSFERASE"/>
    <property type="match status" value="1"/>
</dbReference>